<keyword evidence="1" id="KW-0238">DNA-binding</keyword>
<dbReference type="PANTHER" id="PTHR46558:SF13">
    <property type="entry name" value="HTH-TYPE TRANSCRIPTIONAL REGULATOR IMMR"/>
    <property type="match status" value="1"/>
</dbReference>
<name>A0ABR7FTD9_9FIRM</name>
<keyword evidence="2" id="KW-1133">Transmembrane helix</keyword>
<dbReference type="PROSITE" id="PS50943">
    <property type="entry name" value="HTH_CROC1"/>
    <property type="match status" value="1"/>
</dbReference>
<dbReference type="RefSeq" id="WP_024728676.1">
    <property type="nucleotide sequence ID" value="NZ_JACOOS010000016.1"/>
</dbReference>
<evidence type="ECO:0000313" key="4">
    <source>
        <dbReference type="EMBL" id="MBC5678455.1"/>
    </source>
</evidence>
<dbReference type="PANTHER" id="PTHR46558">
    <property type="entry name" value="TRACRIPTIONAL REGULATORY PROTEIN-RELATED-RELATED"/>
    <property type="match status" value="1"/>
</dbReference>
<dbReference type="Pfam" id="PF01381">
    <property type="entry name" value="HTH_3"/>
    <property type="match status" value="1"/>
</dbReference>
<dbReference type="InterPro" id="IPR010982">
    <property type="entry name" value="Lambda_DNA-bd_dom_sf"/>
</dbReference>
<feature type="transmembrane region" description="Helical" evidence="2">
    <location>
        <begin position="118"/>
        <end position="139"/>
    </location>
</feature>
<keyword evidence="2" id="KW-0472">Membrane</keyword>
<evidence type="ECO:0000256" key="1">
    <source>
        <dbReference type="ARBA" id="ARBA00023125"/>
    </source>
</evidence>
<dbReference type="CDD" id="cd00093">
    <property type="entry name" value="HTH_XRE"/>
    <property type="match status" value="1"/>
</dbReference>
<comment type="caution">
    <text evidence="4">The sequence shown here is derived from an EMBL/GenBank/DDBJ whole genome shotgun (WGS) entry which is preliminary data.</text>
</comment>
<sequence>MDIGTKIKNARISANLTQEQVAEALDVSRQTISNWENEKTYPDIVSVVKMSNLYNISLDHLLKEEKPMSNYLNYLDESTNTVKSKNKLSMLILFVTYLGIWAVSLIVFWFFINSSDAMGYSIMYLWVLLPVTTFVISLLIGKNNYMGKWKWGSSIAFGIMYMLAEYATFSAANMITFDKINVPQFAMILIGAIISQVGLVVGALMRYTEFKNTK</sequence>
<feature type="transmembrane region" description="Helical" evidence="2">
    <location>
        <begin position="91"/>
        <end position="112"/>
    </location>
</feature>
<feature type="transmembrane region" description="Helical" evidence="2">
    <location>
        <begin position="184"/>
        <end position="205"/>
    </location>
</feature>
<gene>
    <name evidence="4" type="ORF">H8S22_12870</name>
</gene>
<keyword evidence="2" id="KW-0812">Transmembrane</keyword>
<evidence type="ECO:0000313" key="5">
    <source>
        <dbReference type="Proteomes" id="UP000635828"/>
    </source>
</evidence>
<organism evidence="4 5">
    <name type="scientific">Anaerostipes hominis</name>
    <name type="common">ex Liu et al. 2021</name>
    <dbReference type="NCBI Taxonomy" id="2763018"/>
    <lineage>
        <taxon>Bacteria</taxon>
        <taxon>Bacillati</taxon>
        <taxon>Bacillota</taxon>
        <taxon>Clostridia</taxon>
        <taxon>Lachnospirales</taxon>
        <taxon>Lachnospiraceae</taxon>
        <taxon>Anaerostipes</taxon>
    </lineage>
</organism>
<proteinExistence type="predicted"/>
<dbReference type="EMBL" id="JACOOS010000016">
    <property type="protein sequence ID" value="MBC5678455.1"/>
    <property type="molecule type" value="Genomic_DNA"/>
</dbReference>
<dbReference type="SUPFAM" id="SSF47413">
    <property type="entry name" value="lambda repressor-like DNA-binding domains"/>
    <property type="match status" value="1"/>
</dbReference>
<evidence type="ECO:0000256" key="2">
    <source>
        <dbReference type="SAM" id="Phobius"/>
    </source>
</evidence>
<evidence type="ECO:0000259" key="3">
    <source>
        <dbReference type="PROSITE" id="PS50943"/>
    </source>
</evidence>
<keyword evidence="5" id="KW-1185">Reference proteome</keyword>
<dbReference type="Gene3D" id="1.10.260.40">
    <property type="entry name" value="lambda repressor-like DNA-binding domains"/>
    <property type="match status" value="1"/>
</dbReference>
<feature type="transmembrane region" description="Helical" evidence="2">
    <location>
        <begin position="151"/>
        <end position="172"/>
    </location>
</feature>
<feature type="domain" description="HTH cro/C1-type" evidence="3">
    <location>
        <begin position="7"/>
        <end position="61"/>
    </location>
</feature>
<protein>
    <submittedName>
        <fullName evidence="4">Helix-turn-helix transcriptional regulator</fullName>
    </submittedName>
</protein>
<dbReference type="SMART" id="SM00530">
    <property type="entry name" value="HTH_XRE"/>
    <property type="match status" value="1"/>
</dbReference>
<dbReference type="Proteomes" id="UP000635828">
    <property type="component" value="Unassembled WGS sequence"/>
</dbReference>
<reference evidence="4 5" key="1">
    <citation type="submission" date="2020-08" db="EMBL/GenBank/DDBJ databases">
        <title>Genome public.</title>
        <authorList>
            <person name="Liu C."/>
            <person name="Sun Q."/>
        </authorList>
    </citation>
    <scope>NUCLEOTIDE SEQUENCE [LARGE SCALE GENOMIC DNA]</scope>
    <source>
        <strain evidence="4 5">NSJ-7</strain>
    </source>
</reference>
<dbReference type="InterPro" id="IPR001387">
    <property type="entry name" value="Cro/C1-type_HTH"/>
</dbReference>
<accession>A0ABR7FTD9</accession>